<name>A0A7I7VX51_9MYCO</name>
<dbReference type="InterPro" id="IPR058248">
    <property type="entry name" value="Lxx211020-like"/>
</dbReference>
<dbReference type="InterPro" id="IPR036182">
    <property type="entry name" value="PCuAC_sf"/>
</dbReference>
<gene>
    <name evidence="3" type="ORF">MDOR_33910</name>
</gene>
<dbReference type="InterPro" id="IPR007410">
    <property type="entry name" value="LpqE-like"/>
</dbReference>
<feature type="region of interest" description="Disordered" evidence="1">
    <location>
        <begin position="159"/>
        <end position="180"/>
    </location>
</feature>
<evidence type="ECO:0000313" key="3">
    <source>
        <dbReference type="EMBL" id="BBZ09222.1"/>
    </source>
</evidence>
<sequence>MIMWHNRITFKTAAAIGACVFALAGCTSRDSDESSEPMARDVAMTNQWASAADSGMTALFGSFTNSGRHDVRIVSGTSPIAGHVEVHEVVPDTAGGKAMQRKEGGLVVPAGGSRELIPGGDHLMLMDLKQPLQPGADVAVTVVFEDGSTLPVTAQVRDFAGGNENYSPGGGGNGTSHHRG</sequence>
<dbReference type="Gene3D" id="2.60.40.1890">
    <property type="entry name" value="PCu(A)C copper chaperone"/>
    <property type="match status" value="1"/>
</dbReference>
<protein>
    <recommendedName>
        <fullName evidence="5">Copper chaperone PCu(A)C</fullName>
    </recommendedName>
</protein>
<proteinExistence type="predicted"/>
<evidence type="ECO:0000313" key="4">
    <source>
        <dbReference type="Proteomes" id="UP000467201"/>
    </source>
</evidence>
<dbReference type="SUPFAM" id="SSF110087">
    <property type="entry name" value="DR1885-like metal-binding protein"/>
    <property type="match status" value="1"/>
</dbReference>
<feature type="chain" id="PRO_5029577268" description="Copper chaperone PCu(A)C" evidence="2">
    <location>
        <begin position="25"/>
        <end position="180"/>
    </location>
</feature>
<evidence type="ECO:0000256" key="2">
    <source>
        <dbReference type="SAM" id="SignalP"/>
    </source>
</evidence>
<dbReference type="KEGG" id="mdr:MDOR_33910"/>
<dbReference type="PANTHER" id="PTHR36302">
    <property type="entry name" value="BLR7088 PROTEIN"/>
    <property type="match status" value="1"/>
</dbReference>
<dbReference type="AlphaFoldDB" id="A0A7I7VX51"/>
<dbReference type="Proteomes" id="UP000467201">
    <property type="component" value="Chromosome"/>
</dbReference>
<reference evidence="3 4" key="1">
    <citation type="journal article" date="2019" name="Emerg. Microbes Infect.">
        <title>Comprehensive subspecies identification of 175 nontuberculous mycobacteria species based on 7547 genomic profiles.</title>
        <authorList>
            <person name="Matsumoto Y."/>
            <person name="Kinjo T."/>
            <person name="Motooka D."/>
            <person name="Nabeya D."/>
            <person name="Jung N."/>
            <person name="Uechi K."/>
            <person name="Horii T."/>
            <person name="Iida T."/>
            <person name="Fujita J."/>
            <person name="Nakamura S."/>
        </authorList>
    </citation>
    <scope>NUCLEOTIDE SEQUENCE [LARGE SCALE GENOMIC DNA]</scope>
    <source>
        <strain evidence="3 4">JCM 12405</strain>
    </source>
</reference>
<evidence type="ECO:0008006" key="5">
    <source>
        <dbReference type="Google" id="ProtNLM"/>
    </source>
</evidence>
<keyword evidence="2" id="KW-0732">Signal</keyword>
<dbReference type="PANTHER" id="PTHR36302:SF1">
    <property type="entry name" value="COPPER CHAPERONE PCU(A)C"/>
    <property type="match status" value="1"/>
</dbReference>
<dbReference type="PROSITE" id="PS51257">
    <property type="entry name" value="PROKAR_LIPOPROTEIN"/>
    <property type="match status" value="1"/>
</dbReference>
<dbReference type="EMBL" id="AP022605">
    <property type="protein sequence ID" value="BBZ09222.1"/>
    <property type="molecule type" value="Genomic_DNA"/>
</dbReference>
<organism evidence="3 4">
    <name type="scientific">Mycolicibacterium doricum</name>
    <dbReference type="NCBI Taxonomy" id="126673"/>
    <lineage>
        <taxon>Bacteria</taxon>
        <taxon>Bacillati</taxon>
        <taxon>Actinomycetota</taxon>
        <taxon>Actinomycetes</taxon>
        <taxon>Mycobacteriales</taxon>
        <taxon>Mycobacteriaceae</taxon>
        <taxon>Mycolicibacterium</taxon>
    </lineage>
</organism>
<dbReference type="Pfam" id="PF04314">
    <property type="entry name" value="PCuAC"/>
    <property type="match status" value="1"/>
</dbReference>
<evidence type="ECO:0000256" key="1">
    <source>
        <dbReference type="SAM" id="MobiDB-lite"/>
    </source>
</evidence>
<dbReference type="RefSeq" id="WP_404822143.1">
    <property type="nucleotide sequence ID" value="NZ_AP022605.1"/>
</dbReference>
<accession>A0A7I7VX51</accession>
<feature type="signal peptide" evidence="2">
    <location>
        <begin position="1"/>
        <end position="24"/>
    </location>
</feature>